<evidence type="ECO:0000313" key="4">
    <source>
        <dbReference type="Proteomes" id="UP000195162"/>
    </source>
</evidence>
<feature type="transmembrane region" description="Helical" evidence="1">
    <location>
        <begin position="237"/>
        <end position="256"/>
    </location>
</feature>
<feature type="transmembrane region" description="Helical" evidence="1">
    <location>
        <begin position="72"/>
        <end position="93"/>
    </location>
</feature>
<feature type="transmembrane region" description="Helical" evidence="1">
    <location>
        <begin position="206"/>
        <end position="225"/>
    </location>
</feature>
<dbReference type="AlphaFoldDB" id="A0A242UA58"/>
<dbReference type="PANTHER" id="PTHR22911">
    <property type="entry name" value="ACYL-MALONYL CONDENSING ENZYME-RELATED"/>
    <property type="match status" value="1"/>
</dbReference>
<feature type="transmembrane region" description="Helical" evidence="1">
    <location>
        <begin position="149"/>
        <end position="167"/>
    </location>
</feature>
<keyword evidence="1" id="KW-1133">Transmembrane helix</keyword>
<name>A0A242UA58_ACIPI</name>
<proteinExistence type="predicted"/>
<feature type="transmembrane region" description="Helical" evidence="1">
    <location>
        <begin position="126"/>
        <end position="143"/>
    </location>
</feature>
<comment type="caution">
    <text evidence="3">The sequence shown here is derived from an EMBL/GenBank/DDBJ whole genome shotgun (WGS) entry which is preliminary data.</text>
</comment>
<keyword evidence="1" id="KW-0812">Transmembrane</keyword>
<dbReference type="Proteomes" id="UP000195162">
    <property type="component" value="Unassembled WGS sequence"/>
</dbReference>
<dbReference type="GO" id="GO:0016020">
    <property type="term" value="C:membrane"/>
    <property type="evidence" value="ECO:0007669"/>
    <property type="project" value="InterPro"/>
</dbReference>
<feature type="transmembrane region" description="Helical" evidence="1">
    <location>
        <begin position="99"/>
        <end position="117"/>
    </location>
</feature>
<organism evidence="3 4">
    <name type="scientific">Acinetobacter pittii</name>
    <name type="common">Acinetobacter genomosp. 3</name>
    <dbReference type="NCBI Taxonomy" id="48296"/>
    <lineage>
        <taxon>Bacteria</taxon>
        <taxon>Pseudomonadati</taxon>
        <taxon>Pseudomonadota</taxon>
        <taxon>Gammaproteobacteria</taxon>
        <taxon>Moraxellales</taxon>
        <taxon>Moraxellaceae</taxon>
        <taxon>Acinetobacter</taxon>
        <taxon>Acinetobacter calcoaceticus/baumannii complex</taxon>
    </lineage>
</organism>
<dbReference type="SUPFAM" id="SSF103481">
    <property type="entry name" value="Multidrug resistance efflux transporter EmrE"/>
    <property type="match status" value="2"/>
</dbReference>
<reference evidence="3 4" key="1">
    <citation type="submission" date="2017-05" db="EMBL/GenBank/DDBJ databases">
        <authorList>
            <person name="Song R."/>
            <person name="Chenine A.L."/>
            <person name="Ruprecht R.M."/>
        </authorList>
    </citation>
    <scope>NUCLEOTIDE SEQUENCE [LARGE SCALE GENOMIC DNA]</scope>
    <source>
        <strain evidence="3 4">ARLG1955</strain>
    </source>
</reference>
<accession>A0A242UA58</accession>
<feature type="transmembrane region" description="Helical" evidence="1">
    <location>
        <begin position="179"/>
        <end position="200"/>
    </location>
</feature>
<dbReference type="InterPro" id="IPR000620">
    <property type="entry name" value="EamA_dom"/>
</dbReference>
<dbReference type="InterPro" id="IPR037185">
    <property type="entry name" value="EmrE-like"/>
</dbReference>
<protein>
    <recommendedName>
        <fullName evidence="2">EamA domain-containing protein</fullName>
    </recommendedName>
</protein>
<dbReference type="RefSeq" id="WP_086375718.1">
    <property type="nucleotide sequence ID" value="NZ_JADWOJ010000016.1"/>
</dbReference>
<evidence type="ECO:0000259" key="2">
    <source>
        <dbReference type="Pfam" id="PF00892"/>
    </source>
</evidence>
<keyword evidence="1" id="KW-0472">Membrane</keyword>
<feature type="transmembrane region" description="Helical" evidence="1">
    <location>
        <begin position="262"/>
        <end position="280"/>
    </location>
</feature>
<feature type="transmembrane region" description="Helical" evidence="1">
    <location>
        <begin position="41"/>
        <end position="60"/>
    </location>
</feature>
<evidence type="ECO:0000256" key="1">
    <source>
        <dbReference type="SAM" id="Phobius"/>
    </source>
</evidence>
<dbReference type="Pfam" id="PF00892">
    <property type="entry name" value="EamA"/>
    <property type="match status" value="2"/>
</dbReference>
<evidence type="ECO:0000313" key="3">
    <source>
        <dbReference type="EMBL" id="OTU31313.1"/>
    </source>
</evidence>
<gene>
    <name evidence="3" type="ORF">CAT59_00005</name>
</gene>
<feature type="domain" description="EamA" evidence="2">
    <location>
        <begin position="12"/>
        <end position="140"/>
    </location>
</feature>
<sequence length="285" mass="32843">MRILSDMSKSVKAVFFVVIAVLCLAFHDLLGKKLNQNYSIILILWFRYLFHFLFATFHSIKIKKLSRFKRIHFLRALLMSVIGLSFITGLKYIPLSEATAINFLAPIFVLIFSFFILKEKVIQDDLIKIIIGFFGILIIARPGGDIFKIEIIFPMCAALFFAFYQVLTKITSMYESSLISNYYLGFYAFFLTSLVLPFFWEKIAPNDLIFFLLVGVFGTFAHTLFNKAYVLESPVKLAPYSYMQILFATLLGFIFFGTIPDLTTFLGIFIIFCSGLNIRLHKKEQ</sequence>
<feature type="domain" description="EamA" evidence="2">
    <location>
        <begin position="150"/>
        <end position="274"/>
    </location>
</feature>
<dbReference type="PANTHER" id="PTHR22911:SF103">
    <property type="entry name" value="BLR2811 PROTEIN"/>
    <property type="match status" value="1"/>
</dbReference>
<dbReference type="EMBL" id="NGIR01000001">
    <property type="protein sequence ID" value="OTU31313.1"/>
    <property type="molecule type" value="Genomic_DNA"/>
</dbReference>